<geneLocation type="plasmid" evidence="3 4">
    <name>pDEIPR04</name>
</geneLocation>
<accession>F0RR44</accession>
<evidence type="ECO:0000313" key="4">
    <source>
        <dbReference type="Proteomes" id="UP000007718"/>
    </source>
</evidence>
<dbReference type="HOGENOM" id="CLU_1472905_0_0_0"/>
<dbReference type="Proteomes" id="UP000007718">
    <property type="component" value="Plasmid pDEIPR04"/>
</dbReference>
<sequence>MTTLITNRGGHPEKRFSLERSLDPWHAWVRAMMLLALLLPLPAAVSWLSVQGLATAGLSSLGGLLLFTLLLLTTWAALSTPLVLLVSVISLTLTARWDQVSQRQDLAFPDLLSHGVIGAALLIPAVAVLWIELDIAGLNPHFSLLALGLLLPLGWNLWHNPLRDDPEFGWRRGNGPQDESEQQEAEA</sequence>
<dbReference type="RefSeq" id="WP_013615998.1">
    <property type="nucleotide sequence ID" value="NC_015163.1"/>
</dbReference>
<name>F0RR44_DEIPM</name>
<keyword evidence="2" id="KW-0472">Membrane</keyword>
<feature type="transmembrane region" description="Helical" evidence="2">
    <location>
        <begin position="138"/>
        <end position="158"/>
    </location>
</feature>
<dbReference type="EMBL" id="CP002540">
    <property type="protein sequence ID" value="ADY27753.1"/>
    <property type="molecule type" value="Genomic_DNA"/>
</dbReference>
<keyword evidence="4" id="KW-1185">Reference proteome</keyword>
<evidence type="ECO:0000256" key="1">
    <source>
        <dbReference type="SAM" id="MobiDB-lite"/>
    </source>
</evidence>
<evidence type="ECO:0000256" key="2">
    <source>
        <dbReference type="SAM" id="Phobius"/>
    </source>
</evidence>
<feature type="transmembrane region" description="Helical" evidence="2">
    <location>
        <begin position="62"/>
        <end position="91"/>
    </location>
</feature>
<proteinExistence type="predicted"/>
<gene>
    <name evidence="3" type="ordered locus">Deipr_2642</name>
</gene>
<feature type="compositionally biased region" description="Acidic residues" evidence="1">
    <location>
        <begin position="178"/>
        <end position="187"/>
    </location>
</feature>
<reference evidence="4" key="1">
    <citation type="submission" date="2011-02" db="EMBL/GenBank/DDBJ databases">
        <title>The complete sequence of plasmid4 of Deinococcus proteolyticus DSM 20540.</title>
        <authorList>
            <consortium name="US DOE Joint Genome Institute (JGI-PGF)"/>
            <person name="Lucas S."/>
            <person name="Copeland A."/>
            <person name="Lapidus A."/>
            <person name="Bruce D."/>
            <person name="Goodwin L."/>
            <person name="Pitluck S."/>
            <person name="Kyrpides N."/>
            <person name="Mavromatis K."/>
            <person name="Pagani I."/>
            <person name="Ivanova N."/>
            <person name="Ovchinnikova G."/>
            <person name="Zeytun A."/>
            <person name="Detter J.C."/>
            <person name="Han C."/>
            <person name="Land M."/>
            <person name="Hauser L."/>
            <person name="Markowitz V."/>
            <person name="Cheng J.-F."/>
            <person name="Hugenholtz P."/>
            <person name="Woyke T."/>
            <person name="Wu D."/>
            <person name="Pukall R."/>
            <person name="Steenblock K."/>
            <person name="Brambilla E."/>
            <person name="Klenk H.-P."/>
            <person name="Eisen J.A."/>
        </authorList>
    </citation>
    <scope>NUCLEOTIDE SEQUENCE [LARGE SCALE GENOMIC DNA]</scope>
    <source>
        <strain evidence="4">ATCC 35074 / DSM 20540 / JCM 6276 / NBRC 101906 / NCIMB 13154 / VKM Ac-1939 / CCM 2703 / MRP</strain>
        <plasmid evidence="4">Plasmid pDEIPR04</plasmid>
    </source>
</reference>
<feature type="transmembrane region" description="Helical" evidence="2">
    <location>
        <begin position="111"/>
        <end position="131"/>
    </location>
</feature>
<evidence type="ECO:0000313" key="3">
    <source>
        <dbReference type="EMBL" id="ADY27753.1"/>
    </source>
</evidence>
<feature type="region of interest" description="Disordered" evidence="1">
    <location>
        <begin position="168"/>
        <end position="187"/>
    </location>
</feature>
<protein>
    <submittedName>
        <fullName evidence="3">Uncharacterized protein</fullName>
    </submittedName>
</protein>
<dbReference type="KEGG" id="dpt:Deipr_2642"/>
<organism evidence="3 4">
    <name type="scientific">Deinococcus proteolyticus (strain ATCC 35074 / DSM 20540 / JCM 6276 / NBRC 101906 / NCIMB 13154 / VKM Ac-1939 / CCM 2703 / MRP)</name>
    <dbReference type="NCBI Taxonomy" id="693977"/>
    <lineage>
        <taxon>Bacteria</taxon>
        <taxon>Thermotogati</taxon>
        <taxon>Deinococcota</taxon>
        <taxon>Deinococci</taxon>
        <taxon>Deinococcales</taxon>
        <taxon>Deinococcaceae</taxon>
        <taxon>Deinococcus</taxon>
    </lineage>
</organism>
<feature type="transmembrane region" description="Helical" evidence="2">
    <location>
        <begin position="27"/>
        <end position="50"/>
    </location>
</feature>
<dbReference type="AlphaFoldDB" id="F0RR44"/>
<keyword evidence="3" id="KW-0614">Plasmid</keyword>
<reference evidence="3 4" key="2">
    <citation type="journal article" date="2012" name="Stand. Genomic Sci.">
        <title>Complete genome sequence of the orange-red pigmented, radioresistant Deinococcus proteolyticus type strain (MRP(T)).</title>
        <authorList>
            <person name="Copeland A."/>
            <person name="Zeytun A."/>
            <person name="Yassawong M."/>
            <person name="Nolan M."/>
            <person name="Lucas S."/>
            <person name="Hammon N."/>
            <person name="Deshpande S."/>
            <person name="Cheng J.F."/>
            <person name="Han C."/>
            <person name="Tapia R."/>
            <person name="Goodwin L.A."/>
            <person name="Pitluck S."/>
            <person name="Mavromatis K."/>
            <person name="Liolios K."/>
            <person name="Pagani I."/>
            <person name="Ivanova N."/>
            <person name="Mikhailova N."/>
            <person name="Pati A."/>
            <person name="Chen A."/>
            <person name="Palaniappan K."/>
            <person name="Land M."/>
            <person name="Hauser L."/>
            <person name="Jeffries C.D."/>
            <person name="Brambilla E.M."/>
            <person name="Rohde M."/>
            <person name="Sikorski J."/>
            <person name="Pukall R."/>
            <person name="Goker M."/>
            <person name="Detter J.C."/>
            <person name="Woyke T."/>
            <person name="Bristow J."/>
            <person name="Eisen J.A."/>
            <person name="Markowitz V."/>
            <person name="Hugenholtz P."/>
            <person name="Kyrpides N.C."/>
            <person name="Klenk H.P."/>
            <person name="Lapidus A."/>
        </authorList>
    </citation>
    <scope>NUCLEOTIDE SEQUENCE [LARGE SCALE GENOMIC DNA]</scope>
    <source>
        <strain evidence="4">ATCC 35074 / DSM 20540 / JCM 6276 / NBRC 101906 / NCIMB 13154 / VKM Ac-1939 / CCM 2703 / MRP</strain>
        <plasmid evidence="4">Plasmid pDEIPR04</plasmid>
    </source>
</reference>
<keyword evidence="2" id="KW-1133">Transmembrane helix</keyword>
<keyword evidence="2" id="KW-0812">Transmembrane</keyword>